<evidence type="ECO:0000313" key="2">
    <source>
        <dbReference type="EMBL" id="ORZ32331.1"/>
    </source>
</evidence>
<protein>
    <recommendedName>
        <fullName evidence="1">Transcription regulator Rua1 C-terminal domain-containing protein</fullName>
    </recommendedName>
</protein>
<reference evidence="2 3" key="1">
    <citation type="submission" date="2016-07" db="EMBL/GenBank/DDBJ databases">
        <title>Pervasive Adenine N6-methylation of Active Genes in Fungi.</title>
        <authorList>
            <consortium name="DOE Joint Genome Institute"/>
            <person name="Mondo S.J."/>
            <person name="Dannebaum R.O."/>
            <person name="Kuo R.C."/>
            <person name="Labutti K."/>
            <person name="Haridas S."/>
            <person name="Kuo A."/>
            <person name="Salamov A."/>
            <person name="Ahrendt S.R."/>
            <person name="Lipzen A."/>
            <person name="Sullivan W."/>
            <person name="Andreopoulos W.B."/>
            <person name="Clum A."/>
            <person name="Lindquist E."/>
            <person name="Daum C."/>
            <person name="Ramamoorthy G.K."/>
            <person name="Gryganskyi A."/>
            <person name="Culley D."/>
            <person name="Magnuson J.K."/>
            <person name="James T.Y."/>
            <person name="O'Malley M.A."/>
            <person name="Stajich J.E."/>
            <person name="Spatafora J.W."/>
            <person name="Visel A."/>
            <person name="Grigoriev I.V."/>
        </authorList>
    </citation>
    <scope>NUCLEOTIDE SEQUENCE [LARGE SCALE GENOMIC DNA]</scope>
    <source>
        <strain evidence="2 3">PL171</strain>
    </source>
</reference>
<comment type="caution">
    <text evidence="2">The sequence shown here is derived from an EMBL/GenBank/DDBJ whole genome shotgun (WGS) entry which is preliminary data.</text>
</comment>
<dbReference type="OrthoDB" id="5595379at2759"/>
<evidence type="ECO:0000259" key="1">
    <source>
        <dbReference type="Pfam" id="PF14616"/>
    </source>
</evidence>
<dbReference type="PANTHER" id="PTHR28125:SF3">
    <property type="entry name" value="TRANSCRIPTION REGULATOR RUA1 C-TERMINAL DOMAIN-CONTAINING PROTEIN"/>
    <property type="match status" value="1"/>
</dbReference>
<dbReference type="AlphaFoldDB" id="A0A1Y2HEK4"/>
<feature type="domain" description="Transcription regulator Rua1 C-terminal" evidence="1">
    <location>
        <begin position="25"/>
        <end position="128"/>
    </location>
</feature>
<dbReference type="InterPro" id="IPR028012">
    <property type="entry name" value="Rua1_C"/>
</dbReference>
<dbReference type="EMBL" id="MCFL01000048">
    <property type="protein sequence ID" value="ORZ32331.1"/>
    <property type="molecule type" value="Genomic_DNA"/>
</dbReference>
<dbReference type="Proteomes" id="UP000193411">
    <property type="component" value="Unassembled WGS sequence"/>
</dbReference>
<dbReference type="STRING" id="765915.A0A1Y2HEK4"/>
<dbReference type="PANTHER" id="PTHR28125">
    <property type="entry name" value="MEIOTIC EXPRESSION UP-REGULATED PROTEIN 26"/>
    <property type="match status" value="1"/>
</dbReference>
<proteinExistence type="predicted"/>
<dbReference type="Pfam" id="PF14616">
    <property type="entry name" value="Rua1_C"/>
    <property type="match status" value="1"/>
</dbReference>
<gene>
    <name evidence="2" type="ORF">BCR44DRAFT_1391980</name>
</gene>
<keyword evidence="3" id="KW-1185">Reference proteome</keyword>
<sequence length="131" mass="15219">MHESYVPEAKPGTELARGELRFPGDLYTPLWKRGTARNKEAMCRLCPPEQWFCVKISAYWYHLHFLHGVSSATGVPFTGPVAERYNADLRIREGQCHKCNKWVPLDPARPTVVKVPEIYWWKHAQKCHSKK</sequence>
<evidence type="ECO:0000313" key="3">
    <source>
        <dbReference type="Proteomes" id="UP000193411"/>
    </source>
</evidence>
<accession>A0A1Y2HEK4</accession>
<organism evidence="2 3">
    <name type="scientific">Catenaria anguillulae PL171</name>
    <dbReference type="NCBI Taxonomy" id="765915"/>
    <lineage>
        <taxon>Eukaryota</taxon>
        <taxon>Fungi</taxon>
        <taxon>Fungi incertae sedis</taxon>
        <taxon>Blastocladiomycota</taxon>
        <taxon>Blastocladiomycetes</taxon>
        <taxon>Blastocladiales</taxon>
        <taxon>Catenariaceae</taxon>
        <taxon>Catenaria</taxon>
    </lineage>
</organism>
<name>A0A1Y2HEK4_9FUNG</name>